<dbReference type="Proteomes" id="UP000479710">
    <property type="component" value="Unassembled WGS sequence"/>
</dbReference>
<gene>
    <name evidence="2" type="ORF">E2562_022002</name>
</gene>
<name>A0A6G1ENG1_9ORYZ</name>
<reference evidence="2 3" key="1">
    <citation type="submission" date="2019-11" db="EMBL/GenBank/DDBJ databases">
        <title>Whole genome sequence of Oryza granulata.</title>
        <authorList>
            <person name="Li W."/>
        </authorList>
    </citation>
    <scope>NUCLEOTIDE SEQUENCE [LARGE SCALE GENOMIC DNA]</scope>
    <source>
        <strain evidence="3">cv. Menghai</strain>
        <tissue evidence="2">Leaf</tissue>
    </source>
</reference>
<feature type="compositionally biased region" description="Polar residues" evidence="1">
    <location>
        <begin position="7"/>
        <end position="24"/>
    </location>
</feature>
<evidence type="ECO:0000313" key="3">
    <source>
        <dbReference type="Proteomes" id="UP000479710"/>
    </source>
</evidence>
<accession>A0A6G1ENG1</accession>
<comment type="caution">
    <text evidence="2">The sequence shown here is derived from an EMBL/GenBank/DDBJ whole genome shotgun (WGS) entry which is preliminary data.</text>
</comment>
<evidence type="ECO:0000256" key="1">
    <source>
        <dbReference type="SAM" id="MobiDB-lite"/>
    </source>
</evidence>
<feature type="region of interest" description="Disordered" evidence="1">
    <location>
        <begin position="1"/>
        <end position="24"/>
    </location>
</feature>
<sequence>MLRLNHSCPSLSSSDTHPFSTSPISSHRRHLLVLLASPSAATSSRCRTTPLTSSPLPLCLPSPRAKPPALPSIYRRIMPLHSNSTLSIHLMDREELNPVVHCSPIPSFMVAKLAFHCARHGDFGGCRRHRYVPS</sequence>
<keyword evidence="3" id="KW-1185">Reference proteome</keyword>
<proteinExistence type="predicted"/>
<organism evidence="2 3">
    <name type="scientific">Oryza meyeriana var. granulata</name>
    <dbReference type="NCBI Taxonomy" id="110450"/>
    <lineage>
        <taxon>Eukaryota</taxon>
        <taxon>Viridiplantae</taxon>
        <taxon>Streptophyta</taxon>
        <taxon>Embryophyta</taxon>
        <taxon>Tracheophyta</taxon>
        <taxon>Spermatophyta</taxon>
        <taxon>Magnoliopsida</taxon>
        <taxon>Liliopsida</taxon>
        <taxon>Poales</taxon>
        <taxon>Poaceae</taxon>
        <taxon>BOP clade</taxon>
        <taxon>Oryzoideae</taxon>
        <taxon>Oryzeae</taxon>
        <taxon>Oryzinae</taxon>
        <taxon>Oryza</taxon>
        <taxon>Oryza meyeriana</taxon>
    </lineage>
</organism>
<dbReference type="AlphaFoldDB" id="A0A6G1ENG1"/>
<evidence type="ECO:0000313" key="2">
    <source>
        <dbReference type="EMBL" id="KAF0926164.1"/>
    </source>
</evidence>
<dbReference type="EMBL" id="SPHZ02000003">
    <property type="protein sequence ID" value="KAF0926164.1"/>
    <property type="molecule type" value="Genomic_DNA"/>
</dbReference>
<protein>
    <submittedName>
        <fullName evidence="2">Uncharacterized protein</fullName>
    </submittedName>
</protein>